<evidence type="ECO:0000256" key="1">
    <source>
        <dbReference type="SAM" id="Phobius"/>
    </source>
</evidence>
<dbReference type="AlphaFoldDB" id="A0A5P2G1D4"/>
<gene>
    <name evidence="2" type="ORF">E0W69_002810</name>
</gene>
<proteinExistence type="predicted"/>
<keyword evidence="1" id="KW-0472">Membrane</keyword>
<protein>
    <recommendedName>
        <fullName evidence="4">Cytochrome B</fullName>
    </recommendedName>
</protein>
<dbReference type="KEGG" id="arac:E0W69_002810"/>
<dbReference type="EMBL" id="CP044016">
    <property type="protein sequence ID" value="QES87642.1"/>
    <property type="molecule type" value="Genomic_DNA"/>
</dbReference>
<keyword evidence="1" id="KW-0812">Transmembrane</keyword>
<evidence type="ECO:0000313" key="2">
    <source>
        <dbReference type="EMBL" id="QES87642.1"/>
    </source>
</evidence>
<keyword evidence="1" id="KW-1133">Transmembrane helix</keyword>
<evidence type="ECO:0008006" key="4">
    <source>
        <dbReference type="Google" id="ProtNLM"/>
    </source>
</evidence>
<dbReference type="OrthoDB" id="329514at2"/>
<dbReference type="RefSeq" id="WP_131328531.1">
    <property type="nucleotide sequence ID" value="NZ_CP044016.1"/>
</dbReference>
<evidence type="ECO:0000313" key="3">
    <source>
        <dbReference type="Proteomes" id="UP000292424"/>
    </source>
</evidence>
<dbReference type="Proteomes" id="UP000292424">
    <property type="component" value="Chromosome"/>
</dbReference>
<organism evidence="2 3">
    <name type="scientific">Rhizosphaericola mali</name>
    <dbReference type="NCBI Taxonomy" id="2545455"/>
    <lineage>
        <taxon>Bacteria</taxon>
        <taxon>Pseudomonadati</taxon>
        <taxon>Bacteroidota</taxon>
        <taxon>Chitinophagia</taxon>
        <taxon>Chitinophagales</taxon>
        <taxon>Chitinophagaceae</taxon>
        <taxon>Rhizosphaericola</taxon>
    </lineage>
</organism>
<feature type="transmembrane region" description="Helical" evidence="1">
    <location>
        <begin position="6"/>
        <end position="25"/>
    </location>
</feature>
<feature type="transmembrane region" description="Helical" evidence="1">
    <location>
        <begin position="85"/>
        <end position="110"/>
    </location>
</feature>
<keyword evidence="3" id="KW-1185">Reference proteome</keyword>
<feature type="transmembrane region" description="Helical" evidence="1">
    <location>
        <begin position="46"/>
        <end position="65"/>
    </location>
</feature>
<sequence>MFSFVLSLHSITRWAVLFALIAVIVKSTRGWIFHKKYTNGDNKLRIASVIICHIQLLIGVVLYGISPTIKFLFHNSASAMKIRNIRFFGMEHSVMMIISIVLITIGSINAKKASTDQKKFKVLSLWYSLALLIILLMIPWPFSPLAQRPFLR</sequence>
<reference evidence="2 3" key="1">
    <citation type="submission" date="2019-09" db="EMBL/GenBank/DDBJ databases">
        <title>Complete genome sequence of Arachidicoccus sp. B3-10 isolated from apple orchard soil.</title>
        <authorList>
            <person name="Kim H.S."/>
            <person name="Han K.-I."/>
            <person name="Suh M.K."/>
            <person name="Lee K.C."/>
            <person name="Eom M.K."/>
            <person name="Kim J.-S."/>
            <person name="Kang S.W."/>
            <person name="Sin Y."/>
            <person name="Lee J.-S."/>
        </authorList>
    </citation>
    <scope>NUCLEOTIDE SEQUENCE [LARGE SCALE GENOMIC DNA]</scope>
    <source>
        <strain evidence="2 3">B3-10</strain>
    </source>
</reference>
<accession>A0A5P2G1D4</accession>
<feature type="transmembrane region" description="Helical" evidence="1">
    <location>
        <begin position="122"/>
        <end position="142"/>
    </location>
</feature>
<name>A0A5P2G1D4_9BACT</name>